<dbReference type="EMBL" id="LT608328">
    <property type="protein sequence ID" value="SCM58292.1"/>
    <property type="molecule type" value="Genomic_DNA"/>
</dbReference>
<sequence length="34" mass="3959">MADGATAGKFYLPIISFLRNFVLFLHKRIRIVHI</sequence>
<gene>
    <name evidence="1" type="ORF">ING2E5A_1745</name>
</gene>
<keyword evidence="2" id="KW-1185">Reference proteome</keyword>
<proteinExistence type="predicted"/>
<dbReference type="Proteomes" id="UP000178485">
    <property type="component" value="Chromosome i"/>
</dbReference>
<evidence type="ECO:0000313" key="1">
    <source>
        <dbReference type="EMBL" id="SCM58292.1"/>
    </source>
</evidence>
<protein>
    <submittedName>
        <fullName evidence="1">Uncharacterized protein</fullName>
    </submittedName>
</protein>
<name>A0A1G4G7P2_9BACT</name>
<dbReference type="KEGG" id="pmuc:ING2E5A_1745"/>
<accession>A0A1G4G7P2</accession>
<reference evidence="1 2" key="1">
    <citation type="submission" date="2016-08" db="EMBL/GenBank/DDBJ databases">
        <authorList>
            <person name="Seilhamer J.J."/>
        </authorList>
    </citation>
    <scope>NUCLEOTIDE SEQUENCE [LARGE SCALE GENOMIC DNA]</scope>
    <source>
        <strain evidence="1">ING2-E5A</strain>
    </source>
</reference>
<dbReference type="STRING" id="1642646.ING2E5A_1745"/>
<organism evidence="1 2">
    <name type="scientific">Petrimonas mucosa</name>
    <dbReference type="NCBI Taxonomy" id="1642646"/>
    <lineage>
        <taxon>Bacteria</taxon>
        <taxon>Pseudomonadati</taxon>
        <taxon>Bacteroidota</taxon>
        <taxon>Bacteroidia</taxon>
        <taxon>Bacteroidales</taxon>
        <taxon>Dysgonomonadaceae</taxon>
        <taxon>Petrimonas</taxon>
    </lineage>
</organism>
<dbReference type="AlphaFoldDB" id="A0A1G4G7P2"/>
<evidence type="ECO:0000313" key="2">
    <source>
        <dbReference type="Proteomes" id="UP000178485"/>
    </source>
</evidence>